<comment type="caution">
    <text evidence="3">The sequence shown here is derived from an EMBL/GenBank/DDBJ whole genome shotgun (WGS) entry which is preliminary data.</text>
</comment>
<sequence length="1055" mass="120080">MDKYEFNLKVEQLNKLVKSGDYKAAMRITDTIDWRRVHKADLLATVSEVYEKNNEYKEAREILLLSYDRAPVGKRVLYKLVMLAIKEGDISEAQEYYKEYTEISPQDSRKYLMEYHIANAKGEGIDKKIRILEKYNDIEKTDEEWKFELAQLYAKAGRIEDCIRTCDEIMLLFGVGEYVDKAAALKESTGCPLSSKQLDMVENKEYYEERLNTLAEKYESGDRENYPSLNLDDMSAYKPRENKKTTISLGNEKADVSDSAPISTELFPRNTGANETRISETTFKGESVNPEFELELKRSIAIAKANLDEMSRNKNTSSMEEIDEEVRARMEKVERVKHSRFVTPPVMAERRKSRISNHFDSMGLPKTHISRAEHEDMEIEPNILISDEAESKTFEEPANELVAEKIYPNVNDSMERAEVEYEDDFEDVPTLSNVGQENEASKDIPESNEVEIKEDNSDNKEPQQNITVTQTASTKVLENYVPEKKAPIFDNDDLINSYFDEEVETGVPTVSGVIAQRKEQKDVVQSSVKSESKMEVIDDEEVYYTKEERTFVTKVKKGETPSEIVIEPEITEIVEEPTVTVEEADDNIVDEGSNDVETQDVETHNEPTDKPVAKIEGIKPLAESEPKEVKRVIKENIAEPKEQKGDETVVIEESVEEVPDENETDLSVHGKVMKARAPKQREPKEFLMRRPGSIVVEGITAQKALENAIEVLKEVNTLTKIKRSVLKIGALSLNSRGVKNSYEKIKGKDLIIVEAGELDDKTIAELIDFIKDGKETVVFSDTIEGIESLLASNDLLYGMSLVLREEEVPVKKKNIVANIVIKERESEKPKNTTEEIVDTNTEVEESKESEPAKKSDFDSVEEILRKIYGDDSLKFEISELKESESIKLYNPGSSDEQEEGNSDEDDETTVEESYPDNVIFKNADDLEYITSKHEKVKVPDTDAYEEEAGYSDDAVPEVQIITPDNRPMALNEFILYAADYIKEIECVLEGKAMEAIEERADYMLEDGTPLNKKNARSLIDHAADMAEKAGIFKSIFKPKYDKEGRLILREEHFKI</sequence>
<evidence type="ECO:0000313" key="3">
    <source>
        <dbReference type="EMBL" id="RRJ14246.1"/>
    </source>
</evidence>
<feature type="compositionally biased region" description="Basic and acidic residues" evidence="2">
    <location>
        <begin position="439"/>
        <end position="461"/>
    </location>
</feature>
<dbReference type="AlphaFoldDB" id="A0A3P3PZ66"/>
<keyword evidence="1" id="KW-0802">TPR repeat</keyword>
<proteinExistence type="predicted"/>
<feature type="compositionally biased region" description="Acidic residues" evidence="2">
    <location>
        <begin position="895"/>
        <end position="914"/>
    </location>
</feature>
<feature type="compositionally biased region" description="Acidic residues" evidence="2">
    <location>
        <begin position="582"/>
        <end position="600"/>
    </location>
</feature>
<reference evidence="3 4" key="1">
    <citation type="submission" date="2018-11" db="EMBL/GenBank/DDBJ databases">
        <title>Genome sequencing of Lachnoanaerobaculum orale DSM 24553T.</title>
        <authorList>
            <person name="Kook J.-K."/>
            <person name="Park S.-N."/>
            <person name="Lim Y.K."/>
        </authorList>
    </citation>
    <scope>NUCLEOTIDE SEQUENCE [LARGE SCALE GENOMIC DNA]</scope>
    <source>
        <strain evidence="3 4">DSM 24553</strain>
    </source>
</reference>
<dbReference type="RefSeq" id="WP_124952830.1">
    <property type="nucleotide sequence ID" value="NZ_RRCM01000002.1"/>
</dbReference>
<name>A0A3P3PZ66_9FIRM</name>
<organism evidence="3 4">
    <name type="scientific">Lachnoanaerobaculum orale</name>
    <dbReference type="NCBI Taxonomy" id="979627"/>
    <lineage>
        <taxon>Bacteria</taxon>
        <taxon>Bacillati</taxon>
        <taxon>Bacillota</taxon>
        <taxon>Clostridia</taxon>
        <taxon>Lachnospirales</taxon>
        <taxon>Lachnospiraceae</taxon>
        <taxon>Lachnoanaerobaculum</taxon>
    </lineage>
</organism>
<evidence type="ECO:0000256" key="1">
    <source>
        <dbReference type="PROSITE-ProRule" id="PRU00339"/>
    </source>
</evidence>
<accession>A0A3P3PZ66</accession>
<evidence type="ECO:0000313" key="4">
    <source>
        <dbReference type="Proteomes" id="UP000276982"/>
    </source>
</evidence>
<dbReference type="Proteomes" id="UP000276982">
    <property type="component" value="Unassembled WGS sequence"/>
</dbReference>
<dbReference type="InterPro" id="IPR019734">
    <property type="entry name" value="TPR_rpt"/>
</dbReference>
<dbReference type="Gene3D" id="1.25.40.10">
    <property type="entry name" value="Tetratricopeptide repeat domain"/>
    <property type="match status" value="1"/>
</dbReference>
<feature type="region of interest" description="Disordered" evidence="2">
    <location>
        <begin position="429"/>
        <end position="465"/>
    </location>
</feature>
<feature type="region of interest" description="Disordered" evidence="2">
    <location>
        <begin position="827"/>
        <end position="855"/>
    </location>
</feature>
<dbReference type="SUPFAM" id="SSF48452">
    <property type="entry name" value="TPR-like"/>
    <property type="match status" value="1"/>
</dbReference>
<evidence type="ECO:0000256" key="2">
    <source>
        <dbReference type="SAM" id="MobiDB-lite"/>
    </source>
</evidence>
<dbReference type="PROSITE" id="PS50005">
    <property type="entry name" value="TPR"/>
    <property type="match status" value="1"/>
</dbReference>
<feature type="compositionally biased region" description="Basic and acidic residues" evidence="2">
    <location>
        <begin position="844"/>
        <end position="855"/>
    </location>
</feature>
<gene>
    <name evidence="3" type="ORF">EHW90_11160</name>
</gene>
<feature type="region of interest" description="Disordered" evidence="2">
    <location>
        <begin position="580"/>
        <end position="608"/>
    </location>
</feature>
<keyword evidence="4" id="KW-1185">Reference proteome</keyword>
<protein>
    <submittedName>
        <fullName evidence="3">Uncharacterized protein</fullName>
    </submittedName>
</protein>
<dbReference type="InterPro" id="IPR011990">
    <property type="entry name" value="TPR-like_helical_dom_sf"/>
</dbReference>
<dbReference type="EMBL" id="RRCM01000002">
    <property type="protein sequence ID" value="RRJ14246.1"/>
    <property type="molecule type" value="Genomic_DNA"/>
</dbReference>
<feature type="repeat" description="TPR" evidence="1">
    <location>
        <begin position="74"/>
        <end position="107"/>
    </location>
</feature>
<feature type="region of interest" description="Disordered" evidence="2">
    <location>
        <begin position="886"/>
        <end position="917"/>
    </location>
</feature>